<accession>A0A4R6IDU2</accession>
<evidence type="ECO:0000313" key="2">
    <source>
        <dbReference type="Proteomes" id="UP000295499"/>
    </source>
</evidence>
<evidence type="ECO:0008006" key="3">
    <source>
        <dbReference type="Google" id="ProtNLM"/>
    </source>
</evidence>
<dbReference type="OrthoDB" id="634553at2"/>
<dbReference type="EMBL" id="SNWM01000005">
    <property type="protein sequence ID" value="TDO20192.1"/>
    <property type="molecule type" value="Genomic_DNA"/>
</dbReference>
<dbReference type="InterPro" id="IPR017853">
    <property type="entry name" value="GH"/>
</dbReference>
<dbReference type="AlphaFoldDB" id="A0A4R6IDU2"/>
<protein>
    <recommendedName>
        <fullName evidence="3">Lipoprotein</fullName>
    </recommendedName>
</protein>
<dbReference type="PROSITE" id="PS51257">
    <property type="entry name" value="PROKAR_LIPOPROTEIN"/>
    <property type="match status" value="1"/>
</dbReference>
<dbReference type="SUPFAM" id="SSF51445">
    <property type="entry name" value="(Trans)glycosidases"/>
    <property type="match status" value="1"/>
</dbReference>
<name>A0A4R6IDU2_9SPHI</name>
<dbReference type="RefSeq" id="WP_133558567.1">
    <property type="nucleotide sequence ID" value="NZ_SNWM01000005.1"/>
</dbReference>
<evidence type="ECO:0000313" key="1">
    <source>
        <dbReference type="EMBL" id="TDO20192.1"/>
    </source>
</evidence>
<comment type="caution">
    <text evidence="1">The sequence shown here is derived from an EMBL/GenBank/DDBJ whole genome shotgun (WGS) entry which is preliminary data.</text>
</comment>
<reference evidence="1 2" key="1">
    <citation type="submission" date="2019-03" db="EMBL/GenBank/DDBJ databases">
        <title>Genomic Encyclopedia of Archaeal and Bacterial Type Strains, Phase II (KMG-II): from individual species to whole genera.</title>
        <authorList>
            <person name="Goeker M."/>
        </authorList>
    </citation>
    <scope>NUCLEOTIDE SEQUENCE [LARGE SCALE GENOMIC DNA]</scope>
    <source>
        <strain evidence="1 2">DSM 19034</strain>
    </source>
</reference>
<proteinExistence type="predicted"/>
<gene>
    <name evidence="1" type="ORF">CLV32_3952</name>
</gene>
<organism evidence="1 2">
    <name type="scientific">Pedobacter duraquae</name>
    <dbReference type="NCBI Taxonomy" id="425511"/>
    <lineage>
        <taxon>Bacteria</taxon>
        <taxon>Pseudomonadati</taxon>
        <taxon>Bacteroidota</taxon>
        <taxon>Sphingobacteriia</taxon>
        <taxon>Sphingobacteriales</taxon>
        <taxon>Sphingobacteriaceae</taxon>
        <taxon>Pedobacter</taxon>
    </lineage>
</organism>
<keyword evidence="2" id="KW-1185">Reference proteome</keyword>
<dbReference type="Proteomes" id="UP000295499">
    <property type="component" value="Unassembled WGS sequence"/>
</dbReference>
<sequence>MFRLGVLLLFFALFSSCHKKREVDASFYYWKTSYEASSIEDTWLDTLHSTRMYVRIMDIDISENGSAPVPISPVIFKDKIPARRELVPVVFIVNNVLKNRSHQQLSDLATKILFFVKGKVSQAGKNKIAELQIDCDWTKSTRENYFFLLTELKHKLSKQQTNLSATLRLHQLKNLIASGIPPVDRVMLMCYNMGNLRQYGDQNSILEQAELEKYIGKNIGNYPLPVDVGLPLFSWAVAFRKQAYIGIPKKITEVVLHDTALFKEIKPNRFLAKKDLPEYGLTINDELRWESVPIKQLQAAAVYIAQYLNTNKINMIYFHLDEQLLKKFSYEDLEKTTAIFR</sequence>